<evidence type="ECO:0000256" key="4">
    <source>
        <dbReference type="ARBA" id="ARBA00022771"/>
    </source>
</evidence>
<evidence type="ECO:0000256" key="2">
    <source>
        <dbReference type="ARBA" id="ARBA00022723"/>
    </source>
</evidence>
<organism evidence="9 10">
    <name type="scientific">Sclerurus mexicanus</name>
    <name type="common">tawny-throated leaftosser</name>
    <dbReference type="NCBI Taxonomy" id="265632"/>
    <lineage>
        <taxon>Eukaryota</taxon>
        <taxon>Metazoa</taxon>
        <taxon>Chordata</taxon>
        <taxon>Craniata</taxon>
        <taxon>Vertebrata</taxon>
        <taxon>Euteleostomi</taxon>
        <taxon>Archelosauria</taxon>
        <taxon>Archosauria</taxon>
        <taxon>Dinosauria</taxon>
        <taxon>Saurischia</taxon>
        <taxon>Theropoda</taxon>
        <taxon>Coelurosauria</taxon>
        <taxon>Aves</taxon>
        <taxon>Neognathae</taxon>
        <taxon>Neoaves</taxon>
        <taxon>Telluraves</taxon>
        <taxon>Australaves</taxon>
        <taxon>Passeriformes</taxon>
        <taxon>Furnariidae</taxon>
        <taxon>Sclerurus</taxon>
    </lineage>
</organism>
<feature type="domain" description="C2H2-type" evidence="8">
    <location>
        <begin position="45"/>
        <end position="67"/>
    </location>
</feature>
<dbReference type="PANTHER" id="PTHR23226:SF416">
    <property type="entry name" value="FI01424P"/>
    <property type="match status" value="1"/>
</dbReference>
<evidence type="ECO:0000259" key="8">
    <source>
        <dbReference type="PROSITE" id="PS50157"/>
    </source>
</evidence>
<feature type="domain" description="C2H2-type" evidence="8">
    <location>
        <begin position="1"/>
        <end position="16"/>
    </location>
</feature>
<evidence type="ECO:0000256" key="5">
    <source>
        <dbReference type="ARBA" id="ARBA00022833"/>
    </source>
</evidence>
<evidence type="ECO:0000256" key="7">
    <source>
        <dbReference type="PROSITE-ProRule" id="PRU00042"/>
    </source>
</evidence>
<feature type="non-terminal residue" evidence="9">
    <location>
        <position position="1"/>
    </location>
</feature>
<comment type="caution">
    <text evidence="9">The sequence shown here is derived from an EMBL/GenBank/DDBJ whole genome shotgun (WGS) entry which is preliminary data.</text>
</comment>
<keyword evidence="2" id="KW-0479">Metal-binding</keyword>
<keyword evidence="3" id="KW-0677">Repeat</keyword>
<evidence type="ECO:0000256" key="3">
    <source>
        <dbReference type="ARBA" id="ARBA00022737"/>
    </source>
</evidence>
<dbReference type="GO" id="GO:0000978">
    <property type="term" value="F:RNA polymerase II cis-regulatory region sequence-specific DNA binding"/>
    <property type="evidence" value="ECO:0007669"/>
    <property type="project" value="TreeGrafter"/>
</dbReference>
<accession>A0A7K8WHH3</accession>
<evidence type="ECO:0000256" key="6">
    <source>
        <dbReference type="ARBA" id="ARBA00023242"/>
    </source>
</evidence>
<gene>
    <name evidence="9" type="primary">Znf485</name>
    <name evidence="9" type="ORF">SCLMEX_R02900</name>
</gene>
<reference evidence="9 10" key="1">
    <citation type="submission" date="2019-09" db="EMBL/GenBank/DDBJ databases">
        <title>Bird 10,000 Genomes (B10K) Project - Family phase.</title>
        <authorList>
            <person name="Zhang G."/>
        </authorList>
    </citation>
    <scope>NUCLEOTIDE SEQUENCE [LARGE SCALE GENOMIC DNA]</scope>
    <source>
        <strain evidence="9">B10K-DU-001-03</strain>
        <tissue evidence="9">Muscle</tissue>
    </source>
</reference>
<proteinExistence type="predicted"/>
<dbReference type="OrthoDB" id="9537509at2759"/>
<dbReference type="PANTHER" id="PTHR23226">
    <property type="entry name" value="ZINC FINGER AND SCAN DOMAIN-CONTAINING"/>
    <property type="match status" value="1"/>
</dbReference>
<name>A0A7K8WHH3_9FURN</name>
<dbReference type="FunFam" id="3.30.160.60:FF:002343">
    <property type="entry name" value="Zinc finger protein 33A"/>
    <property type="match status" value="1"/>
</dbReference>
<dbReference type="GO" id="GO:0008270">
    <property type="term" value="F:zinc ion binding"/>
    <property type="evidence" value="ECO:0007669"/>
    <property type="project" value="UniProtKB-KW"/>
</dbReference>
<evidence type="ECO:0000313" key="9">
    <source>
        <dbReference type="EMBL" id="NXF78058.1"/>
    </source>
</evidence>
<dbReference type="Gene3D" id="3.30.160.60">
    <property type="entry name" value="Classic Zinc Finger"/>
    <property type="match status" value="3"/>
</dbReference>
<keyword evidence="10" id="KW-1185">Reference proteome</keyword>
<dbReference type="InterPro" id="IPR036236">
    <property type="entry name" value="Znf_C2H2_sf"/>
</dbReference>
<dbReference type="Proteomes" id="UP000588334">
    <property type="component" value="Unassembled WGS sequence"/>
</dbReference>
<dbReference type="Pfam" id="PF00096">
    <property type="entry name" value="zf-C2H2"/>
    <property type="match status" value="1"/>
</dbReference>
<evidence type="ECO:0000256" key="1">
    <source>
        <dbReference type="ARBA" id="ARBA00004123"/>
    </source>
</evidence>
<dbReference type="SUPFAM" id="SSF57667">
    <property type="entry name" value="beta-beta-alpha zinc fingers"/>
    <property type="match status" value="2"/>
</dbReference>
<keyword evidence="5" id="KW-0862">Zinc</keyword>
<sequence length="67" mass="7855">SSNLLTHQRIHSGEQPYMCRECGKSFRHSFALICHWRLYTGEQPYLCRGYGKSFMYSSALSLHQMSH</sequence>
<dbReference type="AlphaFoldDB" id="A0A7K8WHH3"/>
<dbReference type="GO" id="GO:0005634">
    <property type="term" value="C:nucleus"/>
    <property type="evidence" value="ECO:0007669"/>
    <property type="project" value="UniProtKB-SubCell"/>
</dbReference>
<dbReference type="EMBL" id="VWZF01004076">
    <property type="protein sequence ID" value="NXF78058.1"/>
    <property type="molecule type" value="Genomic_DNA"/>
</dbReference>
<comment type="subcellular location">
    <subcellularLocation>
        <location evidence="1">Nucleus</location>
    </subcellularLocation>
</comment>
<keyword evidence="4 7" id="KW-0863">Zinc-finger</keyword>
<dbReference type="InterPro" id="IPR013087">
    <property type="entry name" value="Znf_C2H2_type"/>
</dbReference>
<dbReference type="PROSITE" id="PS50157">
    <property type="entry name" value="ZINC_FINGER_C2H2_2"/>
    <property type="match status" value="3"/>
</dbReference>
<evidence type="ECO:0000313" key="10">
    <source>
        <dbReference type="Proteomes" id="UP000588334"/>
    </source>
</evidence>
<protein>
    <submittedName>
        <fullName evidence="9">ZN485 protein</fullName>
    </submittedName>
</protein>
<feature type="non-terminal residue" evidence="9">
    <location>
        <position position="67"/>
    </location>
</feature>
<dbReference type="GO" id="GO:0000981">
    <property type="term" value="F:DNA-binding transcription factor activity, RNA polymerase II-specific"/>
    <property type="evidence" value="ECO:0007669"/>
    <property type="project" value="TreeGrafter"/>
</dbReference>
<feature type="domain" description="C2H2-type" evidence="8">
    <location>
        <begin position="17"/>
        <end position="44"/>
    </location>
</feature>
<keyword evidence="6" id="KW-0539">Nucleus</keyword>